<dbReference type="PIRSF" id="PIRSF000535">
    <property type="entry name" value="1PFK/6PFK/LacC"/>
    <property type="match status" value="1"/>
</dbReference>
<dbReference type="InterPro" id="IPR011611">
    <property type="entry name" value="PfkB_dom"/>
</dbReference>
<keyword evidence="11" id="KW-1185">Reference proteome</keyword>
<dbReference type="AlphaFoldDB" id="A0A1V4IB98"/>
<evidence type="ECO:0000259" key="9">
    <source>
        <dbReference type="Pfam" id="PF00294"/>
    </source>
</evidence>
<evidence type="ECO:0000256" key="6">
    <source>
        <dbReference type="ARBA" id="ARBA00047745"/>
    </source>
</evidence>
<evidence type="ECO:0000256" key="8">
    <source>
        <dbReference type="RuleBase" id="RU369061"/>
    </source>
</evidence>
<dbReference type="FunFam" id="3.40.1190.20:FF:000001">
    <property type="entry name" value="Phosphofructokinase"/>
    <property type="match status" value="1"/>
</dbReference>
<keyword evidence="7" id="KW-0423">Lactose metabolism</keyword>
<protein>
    <recommendedName>
        <fullName evidence="7">Tagatose-6-phosphate kinase</fullName>
        <ecNumber evidence="7">2.7.1.144</ecNumber>
    </recommendedName>
</protein>
<evidence type="ECO:0000256" key="1">
    <source>
        <dbReference type="ARBA" id="ARBA00005380"/>
    </source>
</evidence>
<keyword evidence="5 7" id="KW-0067">ATP-binding</keyword>
<dbReference type="EMBL" id="MZGW01000001">
    <property type="protein sequence ID" value="OPJ56817.1"/>
    <property type="molecule type" value="Genomic_DNA"/>
</dbReference>
<evidence type="ECO:0000256" key="7">
    <source>
        <dbReference type="PIRNR" id="PIRNR000535"/>
    </source>
</evidence>
<sequence length="308" mass="33914">MIYTVTLNPAIDKTIFLDSMRKGEVNRIKKVIKDVGGKGINVSKVLKVLGKESIVLGFLGSDNKKYFVDFLEDANINHDFITVDGENRTNLKIIELDSDIHTDINDIGFSVDEESVNLLLNRISSLDEDDVVVLSGSIPSGVSDDIYRKIIETIKHKNAKVILDADGKALIEGIKAKPYMIKPNVHELKNIVDFDENNMDSIVEAGKKLVNQGIEKVLISMGELGSLYITKKDVLYANPLKLEVKSTVGAGDSMVAAIAYGIEDDLFDLEILKLASACGACAVMTEGSKMLNKDIIETIKQQININRR</sequence>
<comment type="similarity">
    <text evidence="1">Belongs to the carbohydrate kinase pfkB family.</text>
</comment>
<dbReference type="UniPathway" id="UPA00704">
    <property type="reaction ID" value="UER00715"/>
</dbReference>
<dbReference type="NCBIfam" id="TIGR03168">
    <property type="entry name" value="1-PFK"/>
    <property type="match status" value="1"/>
</dbReference>
<evidence type="ECO:0000313" key="10">
    <source>
        <dbReference type="EMBL" id="OPJ56817.1"/>
    </source>
</evidence>
<evidence type="ECO:0000256" key="2">
    <source>
        <dbReference type="ARBA" id="ARBA00022679"/>
    </source>
</evidence>
<dbReference type="STRING" id="29349.CLOTH_00990"/>
<dbReference type="PROSITE" id="PS00584">
    <property type="entry name" value="PFKB_KINASES_2"/>
    <property type="match status" value="1"/>
</dbReference>
<dbReference type="CDD" id="cd01164">
    <property type="entry name" value="FruK_PfkB_like"/>
    <property type="match status" value="1"/>
</dbReference>
<comment type="catalytic activity">
    <reaction evidence="7">
        <text>D-tagatofuranose 6-phosphate + ATP = D-tagatofuranose 1,6-bisphosphate + ADP + H(+)</text>
        <dbReference type="Rhea" id="RHEA:12420"/>
        <dbReference type="ChEBI" id="CHEBI:15378"/>
        <dbReference type="ChEBI" id="CHEBI:30616"/>
        <dbReference type="ChEBI" id="CHEBI:58694"/>
        <dbReference type="ChEBI" id="CHEBI:58695"/>
        <dbReference type="ChEBI" id="CHEBI:456216"/>
        <dbReference type="EC" id="2.7.1.144"/>
    </reaction>
</comment>
<dbReference type="GO" id="GO:0009024">
    <property type="term" value="F:tagatose-6-phosphate kinase activity"/>
    <property type="evidence" value="ECO:0007669"/>
    <property type="project" value="UniProtKB-EC"/>
</dbReference>
<dbReference type="SUPFAM" id="SSF53613">
    <property type="entry name" value="Ribokinase-like"/>
    <property type="match status" value="1"/>
</dbReference>
<feature type="domain" description="Carbohydrate kinase PfkB" evidence="9">
    <location>
        <begin position="6"/>
        <end position="288"/>
    </location>
</feature>
<dbReference type="GO" id="GO:0016052">
    <property type="term" value="P:carbohydrate catabolic process"/>
    <property type="evidence" value="ECO:0007669"/>
    <property type="project" value="UniProtKB-ARBA"/>
</dbReference>
<comment type="pathway">
    <text evidence="7">Carbohydrate metabolism; D-tagatose 6-phosphate degradation; D-glyceraldehyde 3-phosphate and glycerone phosphate from D-tagatose 6-phosphate: step 1/2.</text>
</comment>
<dbReference type="PANTHER" id="PTHR46566">
    <property type="entry name" value="1-PHOSPHOFRUCTOKINASE-RELATED"/>
    <property type="match status" value="1"/>
</dbReference>
<comment type="caution">
    <text evidence="10">The sequence shown here is derived from an EMBL/GenBank/DDBJ whole genome shotgun (WGS) entry which is preliminary data.</text>
</comment>
<dbReference type="GO" id="GO:2001059">
    <property type="term" value="P:D-tagatose 6-phosphate catabolic process"/>
    <property type="evidence" value="ECO:0007669"/>
    <property type="project" value="UniProtKB-UniPathway"/>
</dbReference>
<dbReference type="NCBIfam" id="TIGR03828">
    <property type="entry name" value="pfkB"/>
    <property type="match status" value="1"/>
</dbReference>
<dbReference type="Proteomes" id="UP000190140">
    <property type="component" value="Unassembled WGS sequence"/>
</dbReference>
<dbReference type="InterPro" id="IPR002173">
    <property type="entry name" value="Carboh/pur_kinase_PfkB_CS"/>
</dbReference>
<organism evidence="10 11">
    <name type="scientific">Alkalithermobacter paradoxus</name>
    <dbReference type="NCBI Taxonomy" id="29349"/>
    <lineage>
        <taxon>Bacteria</taxon>
        <taxon>Bacillati</taxon>
        <taxon>Bacillota</taxon>
        <taxon>Clostridia</taxon>
        <taxon>Peptostreptococcales</taxon>
        <taxon>Tepidibacteraceae</taxon>
        <taxon>Alkalithermobacter</taxon>
    </lineage>
</organism>
<dbReference type="GO" id="GO:0005524">
    <property type="term" value="F:ATP binding"/>
    <property type="evidence" value="ECO:0007669"/>
    <property type="project" value="UniProtKB-UniRule"/>
</dbReference>
<evidence type="ECO:0000256" key="3">
    <source>
        <dbReference type="ARBA" id="ARBA00022741"/>
    </source>
</evidence>
<comment type="similarity">
    <text evidence="7">Belongs to the carbohydrate kinase PfkB family. LacC subfamily.</text>
</comment>
<keyword evidence="3 7" id="KW-0547">Nucleotide-binding</keyword>
<dbReference type="PANTHER" id="PTHR46566:SF1">
    <property type="entry name" value="1-PHOSPHOFRUCTOKINASE"/>
    <property type="match status" value="1"/>
</dbReference>
<dbReference type="GO" id="GO:0005988">
    <property type="term" value="P:lactose metabolic process"/>
    <property type="evidence" value="ECO:0007669"/>
    <property type="project" value="UniProtKB-KW"/>
</dbReference>
<evidence type="ECO:0000256" key="4">
    <source>
        <dbReference type="ARBA" id="ARBA00022777"/>
    </source>
</evidence>
<evidence type="ECO:0000313" key="11">
    <source>
        <dbReference type="Proteomes" id="UP000190140"/>
    </source>
</evidence>
<dbReference type="Gene3D" id="3.40.1190.20">
    <property type="match status" value="1"/>
</dbReference>
<gene>
    <name evidence="10" type="primary">lacC</name>
    <name evidence="10" type="ORF">CLOTH_00990</name>
</gene>
<dbReference type="InterPro" id="IPR017583">
    <property type="entry name" value="Tagatose/fructose_Pkinase"/>
</dbReference>
<proteinExistence type="inferred from homology"/>
<keyword evidence="2 7" id="KW-0808">Transferase</keyword>
<dbReference type="EC" id="2.7.1.144" evidence="7"/>
<dbReference type="GO" id="GO:0005829">
    <property type="term" value="C:cytosol"/>
    <property type="evidence" value="ECO:0007669"/>
    <property type="project" value="TreeGrafter"/>
</dbReference>
<dbReference type="InterPro" id="IPR022463">
    <property type="entry name" value="1-PFruKinase"/>
</dbReference>
<comment type="function">
    <text evidence="8">Catalyzes the ATP-dependent phosphorylation of fructose-l-phosphate to fructose-l,6-bisphosphate.</text>
</comment>
<dbReference type="Pfam" id="PF00294">
    <property type="entry name" value="PfkB"/>
    <property type="match status" value="1"/>
</dbReference>
<dbReference type="OrthoDB" id="9801219at2"/>
<name>A0A1V4IB98_9FIRM</name>
<dbReference type="RefSeq" id="WP_079410134.1">
    <property type="nucleotide sequence ID" value="NZ_MZGW01000001.1"/>
</dbReference>
<comment type="catalytic activity">
    <reaction evidence="6 8">
        <text>beta-D-fructose 1-phosphate + ATP = beta-D-fructose 1,6-bisphosphate + ADP + H(+)</text>
        <dbReference type="Rhea" id="RHEA:14213"/>
        <dbReference type="ChEBI" id="CHEBI:15378"/>
        <dbReference type="ChEBI" id="CHEBI:30616"/>
        <dbReference type="ChEBI" id="CHEBI:32966"/>
        <dbReference type="ChEBI" id="CHEBI:138881"/>
        <dbReference type="ChEBI" id="CHEBI:456216"/>
        <dbReference type="EC" id="2.7.1.56"/>
    </reaction>
</comment>
<evidence type="ECO:0000256" key="5">
    <source>
        <dbReference type="ARBA" id="ARBA00022840"/>
    </source>
</evidence>
<dbReference type="InterPro" id="IPR029056">
    <property type="entry name" value="Ribokinase-like"/>
</dbReference>
<dbReference type="PROSITE" id="PS00583">
    <property type="entry name" value="PFKB_KINASES_1"/>
    <property type="match status" value="1"/>
</dbReference>
<reference evidence="10 11" key="1">
    <citation type="submission" date="2017-03" db="EMBL/GenBank/DDBJ databases">
        <title>Genome sequence of Clostridium thermoalcaliphilum DSM 7309.</title>
        <authorList>
            <person name="Poehlein A."/>
            <person name="Daniel R."/>
        </authorList>
    </citation>
    <scope>NUCLEOTIDE SEQUENCE [LARGE SCALE GENOMIC DNA]</scope>
    <source>
        <strain evidence="10 11">DSM 7309</strain>
    </source>
</reference>
<dbReference type="GO" id="GO:0008662">
    <property type="term" value="F:1-phosphofructokinase activity"/>
    <property type="evidence" value="ECO:0007669"/>
    <property type="project" value="UniProtKB-UniRule"/>
</dbReference>
<keyword evidence="4 8" id="KW-0418">Kinase</keyword>
<accession>A0A1V4IB98</accession>
<dbReference type="GO" id="GO:0044281">
    <property type="term" value="P:small molecule metabolic process"/>
    <property type="evidence" value="ECO:0007669"/>
    <property type="project" value="UniProtKB-ARBA"/>
</dbReference>